<dbReference type="SMART" id="SM00651">
    <property type="entry name" value="Sm"/>
    <property type="match status" value="1"/>
</dbReference>
<dbReference type="Pfam" id="PF01423">
    <property type="entry name" value="LSM"/>
    <property type="match status" value="1"/>
</dbReference>
<keyword evidence="3 4" id="KW-0687">Ribonucleoprotein</keyword>
<keyword evidence="4" id="KW-0507">mRNA processing</keyword>
<keyword evidence="1 4" id="KW-0963">Cytoplasm</keyword>
<dbReference type="Gene3D" id="2.30.30.100">
    <property type="match status" value="1"/>
</dbReference>
<comment type="caution">
    <text evidence="6">The sequence shown here is derived from an EMBL/GenBank/DDBJ whole genome shotgun (WGS) entry which is preliminary data.</text>
</comment>
<evidence type="ECO:0000313" key="6">
    <source>
        <dbReference type="EMBL" id="KAL3692292.1"/>
    </source>
</evidence>
<dbReference type="InterPro" id="IPR044642">
    <property type="entry name" value="PTHR15588"/>
</dbReference>
<dbReference type="InterPro" id="IPR010920">
    <property type="entry name" value="LSM_dom_sf"/>
</dbReference>
<feature type="domain" description="Sm" evidence="5">
    <location>
        <begin position="15"/>
        <end position="83"/>
    </location>
</feature>
<protein>
    <recommendedName>
        <fullName evidence="4">U6 snRNA-associated Sm-like protein LSm1</fullName>
    </recommendedName>
</protein>
<evidence type="ECO:0000256" key="4">
    <source>
        <dbReference type="RuleBase" id="RU365047"/>
    </source>
</evidence>
<keyword evidence="7" id="KW-1185">Reference proteome</keyword>
<gene>
    <name evidence="4" type="primary">LSM1</name>
    <name evidence="6" type="ORF">R1sor_005943</name>
</gene>
<dbReference type="InterPro" id="IPR001163">
    <property type="entry name" value="Sm_dom_euk/arc"/>
</dbReference>
<organism evidence="6 7">
    <name type="scientific">Riccia sorocarpa</name>
    <dbReference type="NCBI Taxonomy" id="122646"/>
    <lineage>
        <taxon>Eukaryota</taxon>
        <taxon>Viridiplantae</taxon>
        <taxon>Streptophyta</taxon>
        <taxon>Embryophyta</taxon>
        <taxon>Marchantiophyta</taxon>
        <taxon>Marchantiopsida</taxon>
        <taxon>Marchantiidae</taxon>
        <taxon>Marchantiales</taxon>
        <taxon>Ricciaceae</taxon>
        <taxon>Riccia</taxon>
    </lineage>
</organism>
<comment type="function">
    <text evidence="4">Component of the cytoplasmic LSM1-LSM7 complex which is involved in mRNA degradation.</text>
</comment>
<name>A0ABD3HPI9_9MARC</name>
<dbReference type="GO" id="GO:0006397">
    <property type="term" value="P:mRNA processing"/>
    <property type="evidence" value="ECO:0007669"/>
    <property type="project" value="UniProtKB-UniRule"/>
</dbReference>
<dbReference type="Proteomes" id="UP001633002">
    <property type="component" value="Unassembled WGS sequence"/>
</dbReference>
<evidence type="ECO:0000256" key="3">
    <source>
        <dbReference type="ARBA" id="ARBA00023274"/>
    </source>
</evidence>
<dbReference type="PANTHER" id="PTHR15588:SF8">
    <property type="entry name" value="U6 SNRNA-ASSOCIATED SM-LIKE PROTEIN LSM1"/>
    <property type="match status" value="1"/>
</dbReference>
<accession>A0ABD3HPI9</accession>
<proteinExistence type="inferred from homology"/>
<dbReference type="AlphaFoldDB" id="A0ABD3HPI9"/>
<keyword evidence="2 4" id="KW-0694">RNA-binding</keyword>
<dbReference type="CDD" id="cd01728">
    <property type="entry name" value="LSm1"/>
    <property type="match status" value="1"/>
</dbReference>
<evidence type="ECO:0000313" key="7">
    <source>
        <dbReference type="Proteomes" id="UP001633002"/>
    </source>
</evidence>
<dbReference type="InterPro" id="IPR034104">
    <property type="entry name" value="Lsm1"/>
</dbReference>
<sequence>MALEGPHSVQQFESSSLVSYLDKKVIVLLRDGRSMIGTMGSFDQHGAIVLLKTIERMIFRRYYCDVPMGVFIARGEEVIFCGEVDPTVPQLPPHMLLVTRDEINERRKAARNTSYLKRTMRTRMSFLLGIGLRFNRGSAKNFISGVVFTLALVGGANASVCGEQI</sequence>
<evidence type="ECO:0000256" key="2">
    <source>
        <dbReference type="ARBA" id="ARBA00022884"/>
    </source>
</evidence>
<dbReference type="GO" id="GO:0003723">
    <property type="term" value="F:RNA binding"/>
    <property type="evidence" value="ECO:0007669"/>
    <property type="project" value="UniProtKB-KW"/>
</dbReference>
<evidence type="ECO:0000259" key="5">
    <source>
        <dbReference type="SMART" id="SM00651"/>
    </source>
</evidence>
<comment type="subunit">
    <text evidence="4">Component of the heptameric LSM1-LSM7 complex that forms a seven-membered ring structure with a donut shape.</text>
</comment>
<dbReference type="EMBL" id="JBJQOH010000003">
    <property type="protein sequence ID" value="KAL3692292.1"/>
    <property type="molecule type" value="Genomic_DNA"/>
</dbReference>
<dbReference type="SUPFAM" id="SSF50182">
    <property type="entry name" value="Sm-like ribonucleoproteins"/>
    <property type="match status" value="1"/>
</dbReference>
<evidence type="ECO:0000256" key="1">
    <source>
        <dbReference type="ARBA" id="ARBA00022490"/>
    </source>
</evidence>
<comment type="similarity">
    <text evidence="4">Belongs to the snRNP Sm proteins family.</text>
</comment>
<dbReference type="PANTHER" id="PTHR15588">
    <property type="entry name" value="LSM1"/>
    <property type="match status" value="1"/>
</dbReference>
<reference evidence="6 7" key="1">
    <citation type="submission" date="2024-09" db="EMBL/GenBank/DDBJ databases">
        <title>Chromosome-scale assembly of Riccia sorocarpa.</title>
        <authorList>
            <person name="Paukszto L."/>
        </authorList>
    </citation>
    <scope>NUCLEOTIDE SEQUENCE [LARGE SCALE GENOMIC DNA]</scope>
    <source>
        <strain evidence="6">LP-2024</strain>
        <tissue evidence="6">Aerial parts of the thallus</tissue>
    </source>
</reference>
<dbReference type="GO" id="GO:0000932">
    <property type="term" value="C:P-body"/>
    <property type="evidence" value="ECO:0007669"/>
    <property type="project" value="UniProtKB-SubCell"/>
</dbReference>
<dbReference type="GO" id="GO:1990904">
    <property type="term" value="C:ribonucleoprotein complex"/>
    <property type="evidence" value="ECO:0007669"/>
    <property type="project" value="UniProtKB-KW"/>
</dbReference>
<comment type="subcellular location">
    <subcellularLocation>
        <location evidence="4">Cytoplasm</location>
    </subcellularLocation>
    <subcellularLocation>
        <location evidence="4">Cytoplasm</location>
        <location evidence="4">P-body</location>
    </subcellularLocation>
</comment>